<name>A0A517P6C3_9PLAN</name>
<dbReference type="EMBL" id="CP036265">
    <property type="protein sequence ID" value="QDT14921.1"/>
    <property type="molecule type" value="Genomic_DNA"/>
</dbReference>
<feature type="region of interest" description="Disordered" evidence="1">
    <location>
        <begin position="87"/>
        <end position="119"/>
    </location>
</feature>
<feature type="domain" description="VOC" evidence="2">
    <location>
        <begin position="33"/>
        <end position="171"/>
    </location>
</feature>
<proteinExistence type="predicted"/>
<evidence type="ECO:0000313" key="4">
    <source>
        <dbReference type="Proteomes" id="UP000318741"/>
    </source>
</evidence>
<dbReference type="InterPro" id="IPR037523">
    <property type="entry name" value="VOC_core"/>
</dbReference>
<dbReference type="PANTHER" id="PTHR21366">
    <property type="entry name" value="GLYOXALASE FAMILY PROTEIN"/>
    <property type="match status" value="1"/>
</dbReference>
<evidence type="ECO:0000313" key="3">
    <source>
        <dbReference type="EMBL" id="QDT14921.1"/>
    </source>
</evidence>
<protein>
    <submittedName>
        <fullName evidence="3">Glyoxalase-like domain protein</fullName>
    </submittedName>
</protein>
<reference evidence="3 4" key="1">
    <citation type="submission" date="2019-02" db="EMBL/GenBank/DDBJ databases">
        <title>Deep-cultivation of Planctomycetes and their phenomic and genomic characterization uncovers novel biology.</title>
        <authorList>
            <person name="Wiegand S."/>
            <person name="Jogler M."/>
            <person name="Boedeker C."/>
            <person name="Pinto D."/>
            <person name="Vollmers J."/>
            <person name="Rivas-Marin E."/>
            <person name="Kohn T."/>
            <person name="Peeters S.H."/>
            <person name="Heuer A."/>
            <person name="Rast P."/>
            <person name="Oberbeckmann S."/>
            <person name="Bunk B."/>
            <person name="Jeske O."/>
            <person name="Meyerdierks A."/>
            <person name="Storesund J.E."/>
            <person name="Kallscheuer N."/>
            <person name="Luecker S."/>
            <person name="Lage O.M."/>
            <person name="Pohl T."/>
            <person name="Merkel B.J."/>
            <person name="Hornburger P."/>
            <person name="Mueller R.-W."/>
            <person name="Bruemmer F."/>
            <person name="Labrenz M."/>
            <person name="Spormann A.M."/>
            <person name="Op den Camp H."/>
            <person name="Overmann J."/>
            <person name="Amann R."/>
            <person name="Jetten M.S.M."/>
            <person name="Mascher T."/>
            <person name="Medema M.H."/>
            <person name="Devos D.P."/>
            <person name="Kaster A.-K."/>
            <person name="Ovreas L."/>
            <person name="Rohde M."/>
            <person name="Galperin M.Y."/>
            <person name="Jogler C."/>
        </authorList>
    </citation>
    <scope>NUCLEOTIDE SEQUENCE [LARGE SCALE GENOMIC DNA]</scope>
    <source>
        <strain evidence="3 4">CA12</strain>
    </source>
</reference>
<dbReference type="InterPro" id="IPR029068">
    <property type="entry name" value="Glyas_Bleomycin-R_OHBP_Dase"/>
</dbReference>
<dbReference type="RefSeq" id="WP_145357770.1">
    <property type="nucleotide sequence ID" value="NZ_CP036265.1"/>
</dbReference>
<organism evidence="3 4">
    <name type="scientific">Alienimonas californiensis</name>
    <dbReference type="NCBI Taxonomy" id="2527989"/>
    <lineage>
        <taxon>Bacteria</taxon>
        <taxon>Pseudomonadati</taxon>
        <taxon>Planctomycetota</taxon>
        <taxon>Planctomycetia</taxon>
        <taxon>Planctomycetales</taxon>
        <taxon>Planctomycetaceae</taxon>
        <taxon>Alienimonas</taxon>
    </lineage>
</organism>
<feature type="compositionally biased region" description="Low complexity" evidence="1">
    <location>
        <begin position="1"/>
        <end position="24"/>
    </location>
</feature>
<dbReference type="AlphaFoldDB" id="A0A517P6C3"/>
<evidence type="ECO:0000259" key="2">
    <source>
        <dbReference type="PROSITE" id="PS51819"/>
    </source>
</evidence>
<gene>
    <name evidence="3" type="ORF">CA12_10010</name>
</gene>
<keyword evidence="4" id="KW-1185">Reference proteome</keyword>
<dbReference type="Pfam" id="PF00903">
    <property type="entry name" value="Glyoxalase"/>
    <property type="match status" value="1"/>
</dbReference>
<dbReference type="Gene3D" id="3.10.180.10">
    <property type="entry name" value="2,3-Dihydroxybiphenyl 1,2-Dioxygenase, domain 1"/>
    <property type="match status" value="1"/>
</dbReference>
<dbReference type="SUPFAM" id="SSF54593">
    <property type="entry name" value="Glyoxalase/Bleomycin resistance protein/Dihydroxybiphenyl dioxygenase"/>
    <property type="match status" value="1"/>
</dbReference>
<dbReference type="InterPro" id="IPR050383">
    <property type="entry name" value="GlyoxalaseI/FosfomycinResist"/>
</dbReference>
<dbReference type="InterPro" id="IPR004360">
    <property type="entry name" value="Glyas_Fos-R_dOase_dom"/>
</dbReference>
<sequence length="173" mass="17733">MPAAPPSGATGSPPAASASAAAGSDTNRPRVTAFDHATLVAGDLDRTRAFYVGLLGMTEVPRPAFSFGGLWFATAPGGPPALHIIESHGPGTPRPDVPGPGSGPPGINEDGRSKQTRGPHLALRCDDPRAFEPLLDAAGAQFVRRAKRRPDGATQVFVCDPDGHVIELCSAPA</sequence>
<dbReference type="KEGG" id="acaf:CA12_10010"/>
<dbReference type="Proteomes" id="UP000318741">
    <property type="component" value="Chromosome"/>
</dbReference>
<feature type="region of interest" description="Disordered" evidence="1">
    <location>
        <begin position="1"/>
        <end position="29"/>
    </location>
</feature>
<feature type="compositionally biased region" description="Pro residues" evidence="1">
    <location>
        <begin position="92"/>
        <end position="103"/>
    </location>
</feature>
<evidence type="ECO:0000256" key="1">
    <source>
        <dbReference type="SAM" id="MobiDB-lite"/>
    </source>
</evidence>
<dbReference type="OrthoDB" id="9800322at2"/>
<dbReference type="PROSITE" id="PS51819">
    <property type="entry name" value="VOC"/>
    <property type="match status" value="1"/>
</dbReference>
<accession>A0A517P6C3</accession>
<dbReference type="PANTHER" id="PTHR21366:SF22">
    <property type="entry name" value="VOC DOMAIN-CONTAINING PROTEIN"/>
    <property type="match status" value="1"/>
</dbReference>